<dbReference type="AlphaFoldDB" id="A0A5J5V280"/>
<evidence type="ECO:0000259" key="2">
    <source>
        <dbReference type="PROSITE" id="PS51277"/>
    </source>
</evidence>
<organism evidence="3 4">
    <name type="scientific">Gossypium barbadense</name>
    <name type="common">Sea Island cotton</name>
    <name type="synonym">Hibiscus barbadensis</name>
    <dbReference type="NCBI Taxonomy" id="3634"/>
    <lineage>
        <taxon>Eukaryota</taxon>
        <taxon>Viridiplantae</taxon>
        <taxon>Streptophyta</taxon>
        <taxon>Embryophyta</taxon>
        <taxon>Tracheophyta</taxon>
        <taxon>Spermatophyta</taxon>
        <taxon>Magnoliopsida</taxon>
        <taxon>eudicotyledons</taxon>
        <taxon>Gunneridae</taxon>
        <taxon>Pentapetalae</taxon>
        <taxon>rosids</taxon>
        <taxon>malvids</taxon>
        <taxon>Malvales</taxon>
        <taxon>Malvaceae</taxon>
        <taxon>Malvoideae</taxon>
        <taxon>Gossypium</taxon>
    </lineage>
</organism>
<protein>
    <recommendedName>
        <fullName evidence="2">BURP domain-containing protein</fullName>
    </recommendedName>
</protein>
<accession>A0A5J5V280</accession>
<feature type="domain" description="BURP" evidence="2">
    <location>
        <begin position="319"/>
        <end position="539"/>
    </location>
</feature>
<dbReference type="OrthoDB" id="1909293at2759"/>
<reference evidence="4" key="1">
    <citation type="journal article" date="2020" name="Nat. Genet.">
        <title>Genomic diversifications of five Gossypium allopolyploid species and their impact on cotton improvement.</title>
        <authorList>
            <person name="Chen Z.J."/>
            <person name="Sreedasyam A."/>
            <person name="Ando A."/>
            <person name="Song Q."/>
            <person name="De Santiago L.M."/>
            <person name="Hulse-Kemp A.M."/>
            <person name="Ding M."/>
            <person name="Ye W."/>
            <person name="Kirkbride R.C."/>
            <person name="Jenkins J."/>
            <person name="Plott C."/>
            <person name="Lovell J."/>
            <person name="Lin Y.M."/>
            <person name="Vaughn R."/>
            <person name="Liu B."/>
            <person name="Simpson S."/>
            <person name="Scheffler B.E."/>
            <person name="Wen L."/>
            <person name="Saski C.A."/>
            <person name="Grover C.E."/>
            <person name="Hu G."/>
            <person name="Conover J.L."/>
            <person name="Carlson J.W."/>
            <person name="Shu S."/>
            <person name="Boston L.B."/>
            <person name="Williams M."/>
            <person name="Peterson D.G."/>
            <person name="McGee K."/>
            <person name="Jones D.C."/>
            <person name="Wendel J.F."/>
            <person name="Stelly D.M."/>
            <person name="Grimwood J."/>
            <person name="Schmutz J."/>
        </authorList>
    </citation>
    <scope>NUCLEOTIDE SEQUENCE [LARGE SCALE GENOMIC DNA]</scope>
    <source>
        <strain evidence="4">cv. 3-79</strain>
    </source>
</reference>
<dbReference type="InterPro" id="IPR044816">
    <property type="entry name" value="BURP"/>
</dbReference>
<dbReference type="Pfam" id="PF03181">
    <property type="entry name" value="BURP"/>
    <property type="match status" value="1"/>
</dbReference>
<name>A0A5J5V280_GOSBA</name>
<proteinExistence type="predicted"/>
<dbReference type="PROSITE" id="PS51277">
    <property type="entry name" value="BURP"/>
    <property type="match status" value="1"/>
</dbReference>
<dbReference type="SMART" id="SM01045">
    <property type="entry name" value="BURP"/>
    <property type="match status" value="1"/>
</dbReference>
<dbReference type="Proteomes" id="UP000327439">
    <property type="component" value="Chromosome A07"/>
</dbReference>
<gene>
    <name evidence="3" type="ORF">ES319_A07G117100v1</name>
</gene>
<keyword evidence="1" id="KW-0732">Signal</keyword>
<evidence type="ECO:0000313" key="3">
    <source>
        <dbReference type="EMBL" id="KAB2073911.1"/>
    </source>
</evidence>
<dbReference type="InterPro" id="IPR004873">
    <property type="entry name" value="BURP_dom"/>
</dbReference>
<evidence type="ECO:0000256" key="1">
    <source>
        <dbReference type="SAM" id="SignalP"/>
    </source>
</evidence>
<sequence>MVLPSAFPLLLLCIVFLMCGKGNAGRDLEEKYATAYFHKTSDSANHFDGGDVKNLEDKYSTAYFHKAFDAENLDREKEVTSLEDKYATAYFYKTSDSESHGEGKEVKGLEDKYANIYFHKTSDSESHGDGKEVKGLEDKYANLYFHKTSDSESHGEGKEVKGLEDKYATAYFHKTSNSESHGEGKEVKGLEDKYTTAYFHKTSDSESHGEGKEVKGLEDKYATAYFHKTSNSESHGEGKEVKGLEDKYATAYFHQTSNSESHGERKAMKSLEDKYSTAYFHKAFDLETKSLQQSSEMENHNMEHHHNHHNHVGSAEIGLFTIDELRGFNVGKKLPIFFPIKNHSLYPPFLPKEVADTIPFSSSQLSNILQFFSVSPNSPKGKAVQDTLIKCELEAAQGETKICATSLESLLDFLSNAFGPEVDFKFISTRHPTITTPIFQNYTVLKSPREIESPKKVACHPMPYLYAVHFCHFDATETKAFRLQLVGDISGDKVDALVVCHMDTSGWSTDHAAFRMLGIKQGNAVCHVFSQGNLVWIQPPVVTVSAM</sequence>
<evidence type="ECO:0000313" key="4">
    <source>
        <dbReference type="Proteomes" id="UP000327439"/>
    </source>
</evidence>
<dbReference type="PANTHER" id="PTHR31236:SF59">
    <property type="entry name" value="BURP DOMAIN PROTEIN"/>
    <property type="match status" value="1"/>
</dbReference>
<feature type="chain" id="PRO_5023818368" description="BURP domain-containing protein" evidence="1">
    <location>
        <begin position="25"/>
        <end position="547"/>
    </location>
</feature>
<feature type="signal peptide" evidence="1">
    <location>
        <begin position="1"/>
        <end position="24"/>
    </location>
</feature>
<dbReference type="EMBL" id="CM018208">
    <property type="protein sequence ID" value="KAB2073911.1"/>
    <property type="molecule type" value="Genomic_DNA"/>
</dbReference>
<dbReference type="PANTHER" id="PTHR31236">
    <property type="entry name" value="BURP DOMAIN PROTEIN USPL1-LIKE"/>
    <property type="match status" value="1"/>
</dbReference>
<keyword evidence="4" id="KW-1185">Reference proteome</keyword>